<dbReference type="PANTHER" id="PTHR13806">
    <property type="entry name" value="FLOTILLIN-RELATED"/>
    <property type="match status" value="1"/>
</dbReference>
<feature type="coiled-coil region" evidence="2">
    <location>
        <begin position="229"/>
        <end position="423"/>
    </location>
</feature>
<keyword evidence="3" id="KW-0472">Membrane</keyword>
<evidence type="ECO:0000256" key="1">
    <source>
        <dbReference type="ARBA" id="ARBA00004308"/>
    </source>
</evidence>
<keyword evidence="3" id="KW-1133">Transmembrane helix</keyword>
<proteinExistence type="predicted"/>
<keyword evidence="3" id="KW-0812">Transmembrane</keyword>
<evidence type="ECO:0000256" key="2">
    <source>
        <dbReference type="SAM" id="Coils"/>
    </source>
</evidence>
<organism evidence="4 5">
    <name type="scientific">Algivirga pacifica</name>
    <dbReference type="NCBI Taxonomy" id="1162670"/>
    <lineage>
        <taxon>Bacteria</taxon>
        <taxon>Pseudomonadati</taxon>
        <taxon>Bacteroidota</taxon>
        <taxon>Cytophagia</taxon>
        <taxon>Cytophagales</taxon>
        <taxon>Flammeovirgaceae</taxon>
        <taxon>Algivirga</taxon>
    </lineage>
</organism>
<dbReference type="PANTHER" id="PTHR13806:SF31">
    <property type="entry name" value="FLOTILLIN-LIKE PROTEIN 1-RELATED"/>
    <property type="match status" value="1"/>
</dbReference>
<dbReference type="RefSeq" id="WP_345369645.1">
    <property type="nucleotide sequence ID" value="NZ_BAABJX010000017.1"/>
</dbReference>
<dbReference type="InterPro" id="IPR036013">
    <property type="entry name" value="Band_7/SPFH_dom_sf"/>
</dbReference>
<accession>A0ABP9D3E9</accession>
<keyword evidence="2" id="KW-0175">Coiled coil</keyword>
<dbReference type="SUPFAM" id="SSF117892">
    <property type="entry name" value="Band 7/SPFH domain"/>
    <property type="match status" value="1"/>
</dbReference>
<keyword evidence="5" id="KW-1185">Reference proteome</keyword>
<comment type="caution">
    <text evidence="4">The sequence shown here is derived from an EMBL/GenBank/DDBJ whole genome shotgun (WGS) entry which is preliminary data.</text>
</comment>
<comment type="subcellular location">
    <subcellularLocation>
        <location evidence="1">Endomembrane system</location>
    </subcellularLocation>
</comment>
<reference evidence="5" key="1">
    <citation type="journal article" date="2019" name="Int. J. Syst. Evol. Microbiol.">
        <title>The Global Catalogue of Microorganisms (GCM) 10K type strain sequencing project: providing services to taxonomists for standard genome sequencing and annotation.</title>
        <authorList>
            <consortium name="The Broad Institute Genomics Platform"/>
            <consortium name="The Broad Institute Genome Sequencing Center for Infectious Disease"/>
            <person name="Wu L."/>
            <person name="Ma J."/>
        </authorList>
    </citation>
    <scope>NUCLEOTIDE SEQUENCE [LARGE SCALE GENOMIC DNA]</scope>
    <source>
        <strain evidence="5">JCM 18326</strain>
    </source>
</reference>
<dbReference type="EMBL" id="BAABJX010000017">
    <property type="protein sequence ID" value="GAA4826902.1"/>
    <property type="molecule type" value="Genomic_DNA"/>
</dbReference>
<sequence length="709" mass="79078">MIQEGLLISVGMVVLIVFGTLAMIAKFYKKVPQGKALVRTGMGGLKVSFQGIIVVPVIHKSEVMDISLKTIEINREGKQGLICRDNMRADIRVAFYVRVNNDEKDVANVAQTIGCERASDKDLLETIFESKFSEALKTVGKRFEFVDLYSSRDEFKQEVINIIGTDLNGYVLDDCAIDYLEQTPLEYLDPDNILDAEGIKKITDLTAAQKIQANLVKNDEMKRIKKQDVEGKEAVLALERQQIEAEEKQRREIAEVRARERSSSERVEQEERLKAEQARIQSDEELEVLEENKKRQVLVAEKNKERTEALENERIEKERELAMNERERVVELAKIEKERALEEERKSIQDVIRERIAVQKAVVMEEERIKDTQALAEADRKKAVAIKEAEQKAEEGLVQQMKAAEAAKEAAKLIAEQKKVEAETEYQTSTQKAESMKILAEAKSAEIAAQGLAEAQVIEARAAAKEKEAEAEAKGIALNAEAEAEAKKQMGEAEASNTKLLMIAEAEGMEVKAKAIEQEGLAEALVLKEKAMVEAQRIEAEAEAMKHLDNATIALEQFKLKLNTEKEVALAQLEMQRELTQAQAGVMAEAMKSANIDIVGGEAAFLDRIMGSISMGKSVDKFMSNSETMQEVKANLLNGENGNVIEKVRGYIDQFGLGTEDIKNLSIAALLNKMSNMTEDKQQQNVLQSALKNATDMGVSQSLVGDWLR</sequence>
<dbReference type="Proteomes" id="UP001500298">
    <property type="component" value="Unassembled WGS sequence"/>
</dbReference>
<evidence type="ECO:0000313" key="5">
    <source>
        <dbReference type="Proteomes" id="UP001500298"/>
    </source>
</evidence>
<dbReference type="Gene3D" id="3.30.479.30">
    <property type="entry name" value="Band 7 domain"/>
    <property type="match status" value="1"/>
</dbReference>
<feature type="transmembrane region" description="Helical" evidence="3">
    <location>
        <begin position="6"/>
        <end position="25"/>
    </location>
</feature>
<feature type="coiled-coil region" evidence="2">
    <location>
        <begin position="479"/>
        <end position="583"/>
    </location>
</feature>
<dbReference type="InterPro" id="IPR027705">
    <property type="entry name" value="Flotillin_fam"/>
</dbReference>
<name>A0ABP9D3E9_9BACT</name>
<protein>
    <submittedName>
        <fullName evidence="4">Flotillin family protein</fullName>
    </submittedName>
</protein>
<evidence type="ECO:0000313" key="4">
    <source>
        <dbReference type="EMBL" id="GAA4826902.1"/>
    </source>
</evidence>
<evidence type="ECO:0000256" key="3">
    <source>
        <dbReference type="SAM" id="Phobius"/>
    </source>
</evidence>
<gene>
    <name evidence="4" type="ORF">GCM10023331_09520</name>
</gene>